<dbReference type="RefSeq" id="WP_114594486.1">
    <property type="nucleotide sequence ID" value="NZ_CP031166.1"/>
</dbReference>
<dbReference type="Proteomes" id="UP000264006">
    <property type="component" value="Plasmid pEDY32-46I"/>
</dbReference>
<evidence type="ECO:0000313" key="1">
    <source>
        <dbReference type="EMBL" id="AXV09874.1"/>
    </source>
</evidence>
<gene>
    <name evidence="1" type="ORF">DVS28_b0104</name>
</gene>
<geneLocation type="plasmid" evidence="2">
    <name>pedy32-46i</name>
</geneLocation>
<protein>
    <submittedName>
        <fullName evidence="1">Uncharacterized protein</fullName>
    </submittedName>
</protein>
<keyword evidence="1" id="KW-0614">Plasmid</keyword>
<dbReference type="AlphaFoldDB" id="A0A346Y5X7"/>
<dbReference type="KEGG" id="euz:DVS28_b0104"/>
<evidence type="ECO:0000313" key="2">
    <source>
        <dbReference type="Proteomes" id="UP000264006"/>
    </source>
</evidence>
<accession>A0A346Y5X7</accession>
<dbReference type="EMBL" id="CP031166">
    <property type="protein sequence ID" value="AXV09874.1"/>
    <property type="molecule type" value="Genomic_DNA"/>
</dbReference>
<sequence>MSTATATPAPTRVRKGMTFRSVHGDSNALWEVIGSAGRGVWHCVIVNEPMEINGKVYDGDYAGVTDVFTSDRILTAVRSDLLFADLARRDKEEADAFPAGTAVHGEAGRNRWIRGTVVDTPDGKKIRCEALVGDWQPHELPRRHADGSVGQGGFHAKAVATGDLRPLAPRTIYESGSDRYADWPAPTAMDPVDLTVPPMTAEEEVRAAKVRRCIAIGTAVRDAQSADFDVDAALAKVAAIVAGTDA</sequence>
<keyword evidence="2" id="KW-1185">Reference proteome</keyword>
<reference evidence="1 2" key="1">
    <citation type="submission" date="2018-09" db="EMBL/GenBank/DDBJ databases">
        <title>Complete genome sequence of Euzebya sp. DY32-46 isolated from seawater of Pacific Ocean.</title>
        <authorList>
            <person name="Xu L."/>
            <person name="Wu Y.-H."/>
            <person name="Xu X.-W."/>
        </authorList>
    </citation>
    <scope>NUCLEOTIDE SEQUENCE [LARGE SCALE GENOMIC DNA]</scope>
    <source>
        <strain evidence="1 2">DY32-46</strain>
        <plasmid evidence="2">pedy32-46i</plasmid>
    </source>
</reference>
<organism evidence="1 2">
    <name type="scientific">Euzebya pacifica</name>
    <dbReference type="NCBI Taxonomy" id="1608957"/>
    <lineage>
        <taxon>Bacteria</taxon>
        <taxon>Bacillati</taxon>
        <taxon>Actinomycetota</taxon>
        <taxon>Nitriliruptoria</taxon>
        <taxon>Euzebyales</taxon>
    </lineage>
</organism>
<name>A0A346Y5X7_9ACTN</name>
<proteinExistence type="predicted"/>